<dbReference type="PANTHER" id="PTHR32063">
    <property type="match status" value="1"/>
</dbReference>
<sequence>MSFFSGATGIIYRQFSITLVAAMALSLMVALILTPALCAVLLKPQNKQYRWAQWFNRSLDKLKSHYLTLSKKSIDFKYISGAAFILLIVSFVLIYRALPTSFLPQEDQGALMVQFTLPEGTPLSKTEEVGKQISDYFQTTEKNNTNGIMVINGRNFSGTGQNLGQAYVSLKHWDDRKGNQNSAQQIRARASKYFSKNNQARINVLMPSVIRGLGNSDKVDFWIQDVKGLGRDKLIASFQNLQQQSAKNQQVSNLDKKGNDDQAVLNIKIDHRIAMANGVNVNDINRTLSTAWSGTYINDFIDRGRIKRVYLQGDAPYRSKPEDLSYWFVKNTQGQMIPFNQFSAVQWQGAPPLLERFMGYPAIELEADAANGSSTGQAMQQISQMVADMPDIGLAWSGLSYQELQSSHQAIWLYIISIAFIFLCLAALYESWSIPTVVMMAIP</sequence>
<evidence type="ECO:0000256" key="1">
    <source>
        <dbReference type="SAM" id="Phobius"/>
    </source>
</evidence>
<reference evidence="2 3" key="1">
    <citation type="journal article" date="2018" name="Nat. Biotechnol.">
        <title>A standardized bacterial taxonomy based on genome phylogeny substantially revises the tree of life.</title>
        <authorList>
            <person name="Parks D.H."/>
            <person name="Chuvochina M."/>
            <person name="Waite D.W."/>
            <person name="Rinke C."/>
            <person name="Skarshewski A."/>
            <person name="Chaumeil P.A."/>
            <person name="Hugenholtz P."/>
        </authorList>
    </citation>
    <scope>NUCLEOTIDE SEQUENCE [LARGE SCALE GENOMIC DNA]</scope>
    <source>
        <strain evidence="2">UBA9669</strain>
    </source>
</reference>
<evidence type="ECO:0000313" key="3">
    <source>
        <dbReference type="Proteomes" id="UP000263596"/>
    </source>
</evidence>
<dbReference type="Gene3D" id="3.30.2090.10">
    <property type="entry name" value="Multidrug efflux transporter AcrB TolC docking domain, DN and DC subdomains"/>
    <property type="match status" value="1"/>
</dbReference>
<dbReference type="InterPro" id="IPR001036">
    <property type="entry name" value="Acrflvin-R"/>
</dbReference>
<keyword evidence="1" id="KW-1133">Transmembrane helix</keyword>
<dbReference type="PRINTS" id="PR00702">
    <property type="entry name" value="ACRIFLAVINRP"/>
</dbReference>
<dbReference type="Gene3D" id="1.20.1640.10">
    <property type="entry name" value="Multidrug efflux transporter AcrB transmembrane domain"/>
    <property type="match status" value="2"/>
</dbReference>
<keyword evidence="1" id="KW-0812">Transmembrane</keyword>
<dbReference type="SUPFAM" id="SSF82714">
    <property type="entry name" value="Multidrug efflux transporter AcrB TolC docking domain, DN and DC subdomains"/>
    <property type="match status" value="1"/>
</dbReference>
<organism evidence="2 3">
    <name type="scientific">Acinetobacter ursingii</name>
    <dbReference type="NCBI Taxonomy" id="108980"/>
    <lineage>
        <taxon>Bacteria</taxon>
        <taxon>Pseudomonadati</taxon>
        <taxon>Pseudomonadota</taxon>
        <taxon>Gammaproteobacteria</taxon>
        <taxon>Moraxellales</taxon>
        <taxon>Moraxellaceae</taxon>
        <taxon>Acinetobacter</taxon>
    </lineage>
</organism>
<accession>A0A3D2SN49</accession>
<dbReference type="Proteomes" id="UP000263596">
    <property type="component" value="Unassembled WGS sequence"/>
</dbReference>
<protein>
    <submittedName>
        <fullName evidence="2">Hydrophobe/amphiphile efflux-1 family RND transporter</fullName>
    </submittedName>
</protein>
<keyword evidence="1" id="KW-0472">Membrane</keyword>
<dbReference type="InterPro" id="IPR027463">
    <property type="entry name" value="AcrB_DN_DC_subdom"/>
</dbReference>
<feature type="transmembrane region" description="Helical" evidence="1">
    <location>
        <begin position="20"/>
        <end position="42"/>
    </location>
</feature>
<feature type="transmembrane region" description="Helical" evidence="1">
    <location>
        <begin position="78"/>
        <end position="98"/>
    </location>
</feature>
<dbReference type="GO" id="GO:0042910">
    <property type="term" value="F:xenobiotic transmembrane transporter activity"/>
    <property type="evidence" value="ECO:0007669"/>
    <property type="project" value="TreeGrafter"/>
</dbReference>
<feature type="non-terminal residue" evidence="2">
    <location>
        <position position="443"/>
    </location>
</feature>
<dbReference type="GO" id="GO:0005886">
    <property type="term" value="C:plasma membrane"/>
    <property type="evidence" value="ECO:0007669"/>
    <property type="project" value="TreeGrafter"/>
</dbReference>
<comment type="caution">
    <text evidence="2">The sequence shown here is derived from an EMBL/GenBank/DDBJ whole genome shotgun (WGS) entry which is preliminary data.</text>
</comment>
<evidence type="ECO:0000313" key="2">
    <source>
        <dbReference type="EMBL" id="HCK30463.1"/>
    </source>
</evidence>
<dbReference type="SUPFAM" id="SSF82866">
    <property type="entry name" value="Multidrug efflux transporter AcrB transmembrane domain"/>
    <property type="match status" value="2"/>
</dbReference>
<gene>
    <name evidence="2" type="ORF">DHW29_09935</name>
</gene>
<dbReference type="Gene3D" id="3.30.70.1430">
    <property type="entry name" value="Multidrug efflux transporter AcrB pore domain"/>
    <property type="match status" value="1"/>
</dbReference>
<feature type="transmembrane region" description="Helical" evidence="1">
    <location>
        <begin position="411"/>
        <end position="429"/>
    </location>
</feature>
<dbReference type="Gene3D" id="3.30.70.1440">
    <property type="entry name" value="Multidrug efflux transporter AcrB pore domain"/>
    <property type="match status" value="1"/>
</dbReference>
<dbReference type="EMBL" id="DPVE01000167">
    <property type="protein sequence ID" value="HCK30463.1"/>
    <property type="molecule type" value="Genomic_DNA"/>
</dbReference>
<dbReference type="AlphaFoldDB" id="A0A3D2SN49"/>
<dbReference type="SUPFAM" id="SSF82693">
    <property type="entry name" value="Multidrug efflux transporter AcrB pore domain, PN1, PN2, PC1 and PC2 subdomains"/>
    <property type="match status" value="2"/>
</dbReference>
<dbReference type="PANTHER" id="PTHR32063:SF32">
    <property type="entry name" value="AMINOGLYCOSIDE EFFLUX PUMP-RELATED"/>
    <property type="match status" value="1"/>
</dbReference>
<proteinExistence type="predicted"/>
<feature type="non-terminal residue" evidence="2">
    <location>
        <position position="1"/>
    </location>
</feature>
<dbReference type="Pfam" id="PF00873">
    <property type="entry name" value="ACR_tran"/>
    <property type="match status" value="1"/>
</dbReference>
<name>A0A3D2SN49_9GAMM</name>